<dbReference type="RefSeq" id="WP_187542189.1">
    <property type="nucleotide sequence ID" value="NZ_CP060717.1"/>
</dbReference>
<dbReference type="KEGG" id="srhi:H9L12_00590"/>
<protein>
    <submittedName>
        <fullName evidence="1">Uncharacterized protein</fullName>
    </submittedName>
</protein>
<evidence type="ECO:0000313" key="1">
    <source>
        <dbReference type="EMBL" id="QNN65192.1"/>
    </source>
</evidence>
<sequence>MSRFEGEIHAADGASIDEVELLKALATGSPSDEGRRQAIACFLSGGQGWKDAAAHLGGAFAGTVEKATGLTGGKGK</sequence>
<name>A0A7G9SBG7_9SPHN</name>
<keyword evidence="2" id="KW-1185">Reference proteome</keyword>
<organism evidence="1 2">
    <name type="scientific">Sphingomonas rhizophila</name>
    <dbReference type="NCBI Taxonomy" id="2071607"/>
    <lineage>
        <taxon>Bacteria</taxon>
        <taxon>Pseudomonadati</taxon>
        <taxon>Pseudomonadota</taxon>
        <taxon>Alphaproteobacteria</taxon>
        <taxon>Sphingomonadales</taxon>
        <taxon>Sphingomonadaceae</taxon>
        <taxon>Sphingomonas</taxon>
    </lineage>
</organism>
<gene>
    <name evidence="1" type="ORF">H9L12_00590</name>
</gene>
<accession>A0A7G9SBG7</accession>
<dbReference type="EMBL" id="CP060717">
    <property type="protein sequence ID" value="QNN65192.1"/>
    <property type="molecule type" value="Genomic_DNA"/>
</dbReference>
<evidence type="ECO:0000313" key="2">
    <source>
        <dbReference type="Proteomes" id="UP000515955"/>
    </source>
</evidence>
<reference evidence="1 2" key="1">
    <citation type="submission" date="2020-08" db="EMBL/GenBank/DDBJ databases">
        <title>Genome sequence of Sphingomonas rhizophila KACC 19189T.</title>
        <authorList>
            <person name="Hyun D.-W."/>
            <person name="Bae J.-W."/>
        </authorList>
    </citation>
    <scope>NUCLEOTIDE SEQUENCE [LARGE SCALE GENOMIC DNA]</scope>
    <source>
        <strain evidence="1 2">KACC 19189</strain>
    </source>
</reference>
<dbReference type="AlphaFoldDB" id="A0A7G9SBG7"/>
<proteinExistence type="predicted"/>
<dbReference type="Proteomes" id="UP000515955">
    <property type="component" value="Chromosome"/>
</dbReference>